<gene>
    <name evidence="2" type="ordered locus">Dvul_0302</name>
</gene>
<accession>A0A0H3A5M8</accession>
<evidence type="ECO:0000313" key="3">
    <source>
        <dbReference type="Proteomes" id="UP000009173"/>
    </source>
</evidence>
<protein>
    <submittedName>
        <fullName evidence="2">Uncharacterized protein</fullName>
    </submittedName>
</protein>
<feature type="region of interest" description="Disordered" evidence="1">
    <location>
        <begin position="28"/>
        <end position="91"/>
    </location>
</feature>
<feature type="compositionally biased region" description="Basic and acidic residues" evidence="1">
    <location>
        <begin position="75"/>
        <end position="86"/>
    </location>
</feature>
<feature type="compositionally biased region" description="Basic and acidic residues" evidence="1">
    <location>
        <begin position="121"/>
        <end position="130"/>
    </location>
</feature>
<evidence type="ECO:0000256" key="1">
    <source>
        <dbReference type="SAM" id="MobiDB-lite"/>
    </source>
</evidence>
<proteinExistence type="predicted"/>
<dbReference type="EMBL" id="CP000527">
    <property type="protein sequence ID" value="ABM27325.1"/>
    <property type="molecule type" value="Genomic_DNA"/>
</dbReference>
<dbReference type="HOGENOM" id="CLU_1545190_0_0_7"/>
<organism evidence="2 3">
    <name type="scientific">Nitratidesulfovibrio vulgaris (strain DP4)</name>
    <name type="common">Desulfovibrio vulgaris</name>
    <dbReference type="NCBI Taxonomy" id="391774"/>
    <lineage>
        <taxon>Bacteria</taxon>
        <taxon>Pseudomonadati</taxon>
        <taxon>Thermodesulfobacteriota</taxon>
        <taxon>Desulfovibrionia</taxon>
        <taxon>Desulfovibrionales</taxon>
        <taxon>Desulfovibrionaceae</taxon>
        <taxon>Nitratidesulfovibrio</taxon>
    </lineage>
</organism>
<evidence type="ECO:0000313" key="2">
    <source>
        <dbReference type="EMBL" id="ABM27325.1"/>
    </source>
</evidence>
<dbReference type="AlphaFoldDB" id="A0A0H3A5M8"/>
<reference evidence="3" key="1">
    <citation type="journal article" date="2009" name="Environ. Microbiol.">
        <title>Contribution of mobile genetic elements to Desulfovibrio vulgaris genome plasticity.</title>
        <authorList>
            <person name="Walker C.B."/>
            <person name="Stolyar S."/>
            <person name="Chivian D."/>
            <person name="Pinel N."/>
            <person name="Gabster J.A."/>
            <person name="Dehal P.S."/>
            <person name="He Z."/>
            <person name="Yang Z.K."/>
            <person name="Yen H.C."/>
            <person name="Zhou J."/>
            <person name="Wall J.D."/>
            <person name="Hazen T.C."/>
            <person name="Arkin A.P."/>
            <person name="Stahl D.A."/>
        </authorList>
    </citation>
    <scope>NUCLEOTIDE SEQUENCE [LARGE SCALE GENOMIC DNA]</scope>
    <source>
        <strain evidence="3">DP4</strain>
    </source>
</reference>
<dbReference type="Proteomes" id="UP000009173">
    <property type="component" value="Chromosome"/>
</dbReference>
<feature type="compositionally biased region" description="Basic and acidic residues" evidence="1">
    <location>
        <begin position="53"/>
        <end position="62"/>
    </location>
</feature>
<name>A0A0H3A5M8_NITV4</name>
<sequence>MRPPAPCAITHARLWPLHGAECVMPPHHAAQGEQRHHAPSHGPSRGTRLHTLASDDGKHLPEDTIPGDRIPCTGRDAKASPKRAGDTSRSIPLHWTGIPAYIYKPTMVQGAHALKTAGRPDAPDRARREVCSTAPVPGSTRSLTVPARRLPDARPVPTRPASTRAPGLRRANT</sequence>
<feature type="region of interest" description="Disordered" evidence="1">
    <location>
        <begin position="116"/>
        <end position="173"/>
    </location>
</feature>
<dbReference type="KEGG" id="dvl:Dvul_0302"/>